<dbReference type="AlphaFoldDB" id="A0A5C5ZM05"/>
<accession>A0A5C5ZM05</accession>
<comment type="caution">
    <text evidence="1">The sequence shown here is derived from an EMBL/GenBank/DDBJ whole genome shotgun (WGS) entry which is preliminary data.</text>
</comment>
<protein>
    <submittedName>
        <fullName evidence="1">Uncharacterized protein</fullName>
    </submittedName>
</protein>
<sequence length="244" mass="26646">MSNIKPVTRRLVGRDSFKSLTLALSAAAWYGLFISSAYAATTYRVVGVGVVSQLSHQGVVGERARLSFEYDPLDFRRTSSSDQFTRWEPNGVIEISVWGSSSGDSLTLQPIKDVVLHTTEHLTYFDFSTGIPNYTSGGLLRVDAPNHDSGLNTSVPASFAEAHQTLLTEVDAGGVWEFSEYSWGFGHDYDLDSDDPIVRLDRLSLFDFGWSVLAVPEPCSGWLATGLGLAALASPIRKRPRHGA</sequence>
<dbReference type="EMBL" id="SJPQ01000002">
    <property type="protein sequence ID" value="TWT88429.1"/>
    <property type="molecule type" value="Genomic_DNA"/>
</dbReference>
<organism evidence="1 2">
    <name type="scientific">Pseudobythopirellula maris</name>
    <dbReference type="NCBI Taxonomy" id="2527991"/>
    <lineage>
        <taxon>Bacteria</taxon>
        <taxon>Pseudomonadati</taxon>
        <taxon>Planctomycetota</taxon>
        <taxon>Planctomycetia</taxon>
        <taxon>Pirellulales</taxon>
        <taxon>Lacipirellulaceae</taxon>
        <taxon>Pseudobythopirellula</taxon>
    </lineage>
</organism>
<evidence type="ECO:0000313" key="1">
    <source>
        <dbReference type="EMBL" id="TWT88429.1"/>
    </source>
</evidence>
<dbReference type="RefSeq" id="WP_146399479.1">
    <property type="nucleotide sequence ID" value="NZ_SJPQ01000002.1"/>
</dbReference>
<dbReference type="Proteomes" id="UP000315440">
    <property type="component" value="Unassembled WGS sequence"/>
</dbReference>
<evidence type="ECO:0000313" key="2">
    <source>
        <dbReference type="Proteomes" id="UP000315440"/>
    </source>
</evidence>
<keyword evidence="2" id="KW-1185">Reference proteome</keyword>
<proteinExistence type="predicted"/>
<reference evidence="1 2" key="1">
    <citation type="submission" date="2019-02" db="EMBL/GenBank/DDBJ databases">
        <title>Deep-cultivation of Planctomycetes and their phenomic and genomic characterization uncovers novel biology.</title>
        <authorList>
            <person name="Wiegand S."/>
            <person name="Jogler M."/>
            <person name="Boedeker C."/>
            <person name="Pinto D."/>
            <person name="Vollmers J."/>
            <person name="Rivas-Marin E."/>
            <person name="Kohn T."/>
            <person name="Peeters S.H."/>
            <person name="Heuer A."/>
            <person name="Rast P."/>
            <person name="Oberbeckmann S."/>
            <person name="Bunk B."/>
            <person name="Jeske O."/>
            <person name="Meyerdierks A."/>
            <person name="Storesund J.E."/>
            <person name="Kallscheuer N."/>
            <person name="Luecker S."/>
            <person name="Lage O.M."/>
            <person name="Pohl T."/>
            <person name="Merkel B.J."/>
            <person name="Hornburger P."/>
            <person name="Mueller R.-W."/>
            <person name="Bruemmer F."/>
            <person name="Labrenz M."/>
            <person name="Spormann A.M."/>
            <person name="Op Den Camp H."/>
            <person name="Overmann J."/>
            <person name="Amann R."/>
            <person name="Jetten M.S.M."/>
            <person name="Mascher T."/>
            <person name="Medema M.H."/>
            <person name="Devos D.P."/>
            <person name="Kaster A.-K."/>
            <person name="Ovreas L."/>
            <person name="Rohde M."/>
            <person name="Galperin M.Y."/>
            <person name="Jogler C."/>
        </authorList>
    </citation>
    <scope>NUCLEOTIDE SEQUENCE [LARGE SCALE GENOMIC DNA]</scope>
    <source>
        <strain evidence="1 2">Mal64</strain>
    </source>
</reference>
<name>A0A5C5ZM05_9BACT</name>
<gene>
    <name evidence="1" type="ORF">Mal64_19100</name>
</gene>